<reference evidence="7" key="1">
    <citation type="journal article" date="2019" name="Int. J. Syst. Evol. Microbiol.">
        <title>The Global Catalogue of Microorganisms (GCM) 10K type strain sequencing project: providing services to taxonomists for standard genome sequencing and annotation.</title>
        <authorList>
            <consortium name="The Broad Institute Genomics Platform"/>
            <consortium name="The Broad Institute Genome Sequencing Center for Infectious Disease"/>
            <person name="Wu L."/>
            <person name="Ma J."/>
        </authorList>
    </citation>
    <scope>NUCLEOTIDE SEQUENCE [LARGE SCALE GENOMIC DNA]</scope>
    <source>
        <strain evidence="7">KCTC 32255</strain>
    </source>
</reference>
<accession>A0ABW2BZA5</accession>
<dbReference type="EMBL" id="JBHSXX010000001">
    <property type="protein sequence ID" value="MFC6868426.1"/>
    <property type="molecule type" value="Genomic_DNA"/>
</dbReference>
<evidence type="ECO:0000259" key="5">
    <source>
        <dbReference type="PROSITE" id="PS50932"/>
    </source>
</evidence>
<evidence type="ECO:0000313" key="6">
    <source>
        <dbReference type="EMBL" id="MFC6868426.1"/>
    </source>
</evidence>
<dbReference type="CDD" id="cd01392">
    <property type="entry name" value="HTH_LacI"/>
    <property type="match status" value="1"/>
</dbReference>
<dbReference type="InterPro" id="IPR010982">
    <property type="entry name" value="Lambda_DNA-bd_dom_sf"/>
</dbReference>
<dbReference type="Gene3D" id="1.10.260.40">
    <property type="entry name" value="lambda repressor-like DNA-binding domains"/>
    <property type="match status" value="1"/>
</dbReference>
<proteinExistence type="predicted"/>
<dbReference type="RefSeq" id="WP_345398661.1">
    <property type="nucleotide sequence ID" value="NZ_BAABLA010000028.1"/>
</dbReference>
<keyword evidence="7" id="KW-1185">Reference proteome</keyword>
<dbReference type="SUPFAM" id="SSF47413">
    <property type="entry name" value="lambda repressor-like DNA-binding domains"/>
    <property type="match status" value="1"/>
</dbReference>
<dbReference type="Pfam" id="PF00356">
    <property type="entry name" value="LacI"/>
    <property type="match status" value="1"/>
</dbReference>
<protein>
    <submittedName>
        <fullName evidence="6">LacI family DNA-binding transcriptional regulator</fullName>
    </submittedName>
</protein>
<sequence length="330" mass="34815">MPTIGDVAARANVSTATVSRALNGKATVDPELAKRVRAAAEELGYRPHGPARNLRRKTTATLTLVVTDIGDPFFAALARGLEDTARDSGYSVVLCDTDDDPARERSALDVALQERVAGVVIAPTSAATDVSKLIDHGAAVVAVDRPLDEPRSDRVLVDTRAAAAKATSQLLDAGYRRIGYFGCRADGYPDRQRLAGYQDALGTNADECLIRHACPRSDTAASAIRDLLTPPVSADALLIASPQLTPDTLGAVTEHELALGTDFGVVAFDVAAWAMAVRPALSVVSQPAYEMGVTAARHIVARLAGETGAPRHTELSPEFVVRGSSLRESR</sequence>
<dbReference type="PROSITE" id="PS00356">
    <property type="entry name" value="HTH_LACI_1"/>
    <property type="match status" value="1"/>
</dbReference>
<dbReference type="InterPro" id="IPR046335">
    <property type="entry name" value="LacI/GalR-like_sensor"/>
</dbReference>
<keyword evidence="4" id="KW-0804">Transcription</keyword>
<dbReference type="Gene3D" id="3.40.50.2300">
    <property type="match status" value="2"/>
</dbReference>
<dbReference type="PANTHER" id="PTHR30146:SF148">
    <property type="entry name" value="HTH-TYPE TRANSCRIPTIONAL REPRESSOR PURR-RELATED"/>
    <property type="match status" value="1"/>
</dbReference>
<comment type="caution">
    <text evidence="6">The sequence shown here is derived from an EMBL/GenBank/DDBJ whole genome shotgun (WGS) entry which is preliminary data.</text>
</comment>
<evidence type="ECO:0000256" key="1">
    <source>
        <dbReference type="ARBA" id="ARBA00022491"/>
    </source>
</evidence>
<gene>
    <name evidence="6" type="ORF">ACFQGD_14880</name>
</gene>
<name>A0ABW2BZA5_9PSEU</name>
<feature type="domain" description="HTH lacI-type" evidence="5">
    <location>
        <begin position="2"/>
        <end position="56"/>
    </location>
</feature>
<dbReference type="InterPro" id="IPR000843">
    <property type="entry name" value="HTH_LacI"/>
</dbReference>
<keyword evidence="3 6" id="KW-0238">DNA-binding</keyword>
<keyword evidence="2" id="KW-0805">Transcription regulation</keyword>
<evidence type="ECO:0000256" key="4">
    <source>
        <dbReference type="ARBA" id="ARBA00023163"/>
    </source>
</evidence>
<dbReference type="InterPro" id="IPR028082">
    <property type="entry name" value="Peripla_BP_I"/>
</dbReference>
<keyword evidence="1" id="KW-0678">Repressor</keyword>
<dbReference type="SMART" id="SM00354">
    <property type="entry name" value="HTH_LACI"/>
    <property type="match status" value="1"/>
</dbReference>
<organism evidence="6 7">
    <name type="scientific">Haloechinothrix salitolerans</name>
    <dbReference type="NCBI Taxonomy" id="926830"/>
    <lineage>
        <taxon>Bacteria</taxon>
        <taxon>Bacillati</taxon>
        <taxon>Actinomycetota</taxon>
        <taxon>Actinomycetes</taxon>
        <taxon>Pseudonocardiales</taxon>
        <taxon>Pseudonocardiaceae</taxon>
        <taxon>Haloechinothrix</taxon>
    </lineage>
</organism>
<dbReference type="Pfam" id="PF13377">
    <property type="entry name" value="Peripla_BP_3"/>
    <property type="match status" value="1"/>
</dbReference>
<dbReference type="GO" id="GO:0003677">
    <property type="term" value="F:DNA binding"/>
    <property type="evidence" value="ECO:0007669"/>
    <property type="project" value="UniProtKB-KW"/>
</dbReference>
<evidence type="ECO:0000313" key="7">
    <source>
        <dbReference type="Proteomes" id="UP001596337"/>
    </source>
</evidence>
<dbReference type="SUPFAM" id="SSF53822">
    <property type="entry name" value="Periplasmic binding protein-like I"/>
    <property type="match status" value="1"/>
</dbReference>
<evidence type="ECO:0000256" key="2">
    <source>
        <dbReference type="ARBA" id="ARBA00023015"/>
    </source>
</evidence>
<evidence type="ECO:0000256" key="3">
    <source>
        <dbReference type="ARBA" id="ARBA00023125"/>
    </source>
</evidence>
<dbReference type="Proteomes" id="UP001596337">
    <property type="component" value="Unassembled WGS sequence"/>
</dbReference>
<dbReference type="PANTHER" id="PTHR30146">
    <property type="entry name" value="LACI-RELATED TRANSCRIPTIONAL REPRESSOR"/>
    <property type="match status" value="1"/>
</dbReference>
<dbReference type="PROSITE" id="PS50932">
    <property type="entry name" value="HTH_LACI_2"/>
    <property type="match status" value="1"/>
</dbReference>